<name>A0A0P0W1M0_ORYSJ</name>
<reference evidence="1 2" key="2">
    <citation type="journal article" date="2013" name="Plant Cell Physiol.">
        <title>Rice Annotation Project Database (RAP-DB): an integrative and interactive database for rice genomics.</title>
        <authorList>
            <person name="Sakai H."/>
            <person name="Lee S.S."/>
            <person name="Tanaka T."/>
            <person name="Numa H."/>
            <person name="Kim J."/>
            <person name="Kawahara Y."/>
            <person name="Wakimoto H."/>
            <person name="Yang C.C."/>
            <person name="Iwamoto M."/>
            <person name="Abe T."/>
            <person name="Yamada Y."/>
            <person name="Muto A."/>
            <person name="Inokuchi H."/>
            <person name="Ikemura T."/>
            <person name="Matsumoto T."/>
            <person name="Sasaki T."/>
            <person name="Itoh T."/>
        </authorList>
    </citation>
    <scope>NUCLEOTIDE SEQUENCE [LARGE SCALE GENOMIC DNA]</scope>
    <source>
        <strain evidence="2">cv. Nipponbare</strain>
    </source>
</reference>
<dbReference type="EMBL" id="AP014959">
    <property type="protein sequence ID" value="BAS85818.1"/>
    <property type="molecule type" value="Genomic_DNA"/>
</dbReference>
<accession>A0A0P0W1M0</accession>
<keyword evidence="2" id="KW-1185">Reference proteome</keyword>
<evidence type="ECO:0000313" key="2">
    <source>
        <dbReference type="Proteomes" id="UP000059680"/>
    </source>
</evidence>
<gene>
    <name evidence="1" type="ordered locus">Os03g0687600</name>
    <name evidence="1" type="ORF">OSNPB_030687600</name>
</gene>
<proteinExistence type="predicted"/>
<dbReference type="Proteomes" id="UP000059680">
    <property type="component" value="Chromosome 3"/>
</dbReference>
<dbReference type="AlphaFoldDB" id="A0A0P0W1M0"/>
<organism evidence="1 2">
    <name type="scientific">Oryza sativa subsp. japonica</name>
    <name type="common">Rice</name>
    <dbReference type="NCBI Taxonomy" id="39947"/>
    <lineage>
        <taxon>Eukaryota</taxon>
        <taxon>Viridiplantae</taxon>
        <taxon>Streptophyta</taxon>
        <taxon>Embryophyta</taxon>
        <taxon>Tracheophyta</taxon>
        <taxon>Spermatophyta</taxon>
        <taxon>Magnoliopsida</taxon>
        <taxon>Liliopsida</taxon>
        <taxon>Poales</taxon>
        <taxon>Poaceae</taxon>
        <taxon>BOP clade</taxon>
        <taxon>Oryzoideae</taxon>
        <taxon>Oryzeae</taxon>
        <taxon>Oryzinae</taxon>
        <taxon>Oryza</taxon>
        <taxon>Oryza sativa</taxon>
    </lineage>
</organism>
<protein>
    <submittedName>
        <fullName evidence="1">Os03g0687600 protein</fullName>
    </submittedName>
</protein>
<reference evidence="2" key="1">
    <citation type="journal article" date="2005" name="Nature">
        <title>The map-based sequence of the rice genome.</title>
        <authorList>
            <consortium name="International rice genome sequencing project (IRGSP)"/>
            <person name="Matsumoto T."/>
            <person name="Wu J."/>
            <person name="Kanamori H."/>
            <person name="Katayose Y."/>
            <person name="Fujisawa M."/>
            <person name="Namiki N."/>
            <person name="Mizuno H."/>
            <person name="Yamamoto K."/>
            <person name="Antonio B.A."/>
            <person name="Baba T."/>
            <person name="Sakata K."/>
            <person name="Nagamura Y."/>
            <person name="Aoki H."/>
            <person name="Arikawa K."/>
            <person name="Arita K."/>
            <person name="Bito T."/>
            <person name="Chiden Y."/>
            <person name="Fujitsuka N."/>
            <person name="Fukunaka R."/>
            <person name="Hamada M."/>
            <person name="Harada C."/>
            <person name="Hayashi A."/>
            <person name="Hijishita S."/>
            <person name="Honda M."/>
            <person name="Hosokawa S."/>
            <person name="Ichikawa Y."/>
            <person name="Idonuma A."/>
            <person name="Iijima M."/>
            <person name="Ikeda M."/>
            <person name="Ikeno M."/>
            <person name="Ito K."/>
            <person name="Ito S."/>
            <person name="Ito T."/>
            <person name="Ito Y."/>
            <person name="Ito Y."/>
            <person name="Iwabuchi A."/>
            <person name="Kamiya K."/>
            <person name="Karasawa W."/>
            <person name="Kurita K."/>
            <person name="Katagiri S."/>
            <person name="Kikuta A."/>
            <person name="Kobayashi H."/>
            <person name="Kobayashi N."/>
            <person name="Machita K."/>
            <person name="Maehara T."/>
            <person name="Masukawa M."/>
            <person name="Mizubayashi T."/>
            <person name="Mukai Y."/>
            <person name="Nagasaki H."/>
            <person name="Nagata Y."/>
            <person name="Naito S."/>
            <person name="Nakashima M."/>
            <person name="Nakama Y."/>
            <person name="Nakamichi Y."/>
            <person name="Nakamura M."/>
            <person name="Meguro A."/>
            <person name="Negishi M."/>
            <person name="Ohta I."/>
            <person name="Ohta T."/>
            <person name="Okamoto M."/>
            <person name="Ono N."/>
            <person name="Saji S."/>
            <person name="Sakaguchi M."/>
            <person name="Sakai K."/>
            <person name="Shibata M."/>
            <person name="Shimokawa T."/>
            <person name="Song J."/>
            <person name="Takazaki Y."/>
            <person name="Terasawa K."/>
            <person name="Tsugane M."/>
            <person name="Tsuji K."/>
            <person name="Ueda S."/>
            <person name="Waki K."/>
            <person name="Yamagata H."/>
            <person name="Yamamoto M."/>
            <person name="Yamamoto S."/>
            <person name="Yamane H."/>
            <person name="Yoshiki S."/>
            <person name="Yoshihara R."/>
            <person name="Yukawa K."/>
            <person name="Zhong H."/>
            <person name="Yano M."/>
            <person name="Yuan Q."/>
            <person name="Ouyang S."/>
            <person name="Liu J."/>
            <person name="Jones K.M."/>
            <person name="Gansberger K."/>
            <person name="Moffat K."/>
            <person name="Hill J."/>
            <person name="Bera J."/>
            <person name="Fadrosh D."/>
            <person name="Jin S."/>
            <person name="Johri S."/>
            <person name="Kim M."/>
            <person name="Overton L."/>
            <person name="Reardon M."/>
            <person name="Tsitrin T."/>
            <person name="Vuong H."/>
            <person name="Weaver B."/>
            <person name="Ciecko A."/>
            <person name="Tallon L."/>
            <person name="Jackson J."/>
            <person name="Pai G."/>
            <person name="Aken S.V."/>
            <person name="Utterback T."/>
            <person name="Reidmuller S."/>
            <person name="Feldblyum T."/>
            <person name="Hsiao J."/>
            <person name="Zismann V."/>
            <person name="Iobst S."/>
            <person name="de Vazeille A.R."/>
            <person name="Buell C.R."/>
            <person name="Ying K."/>
            <person name="Li Y."/>
            <person name="Lu T."/>
            <person name="Huang Y."/>
            <person name="Zhao Q."/>
            <person name="Feng Q."/>
            <person name="Zhang L."/>
            <person name="Zhu J."/>
            <person name="Weng Q."/>
            <person name="Mu J."/>
            <person name="Lu Y."/>
            <person name="Fan D."/>
            <person name="Liu Y."/>
            <person name="Guan J."/>
            <person name="Zhang Y."/>
            <person name="Yu S."/>
            <person name="Liu X."/>
            <person name="Zhang Y."/>
            <person name="Hong G."/>
            <person name="Han B."/>
            <person name="Choisne N."/>
            <person name="Demange N."/>
            <person name="Orjeda G."/>
            <person name="Samain S."/>
            <person name="Cattolico L."/>
            <person name="Pelletier E."/>
            <person name="Couloux A."/>
            <person name="Segurens B."/>
            <person name="Wincker P."/>
            <person name="D'Hont A."/>
            <person name="Scarpelli C."/>
            <person name="Weissenbach J."/>
            <person name="Salanoubat M."/>
            <person name="Quetier F."/>
            <person name="Yu Y."/>
            <person name="Kim H.R."/>
            <person name="Rambo T."/>
            <person name="Currie J."/>
            <person name="Collura K."/>
            <person name="Luo M."/>
            <person name="Yang T."/>
            <person name="Ammiraju J.S.S."/>
            <person name="Engler F."/>
            <person name="Soderlund C."/>
            <person name="Wing R.A."/>
            <person name="Palmer L.E."/>
            <person name="de la Bastide M."/>
            <person name="Spiegel L."/>
            <person name="Nascimento L."/>
            <person name="Zutavern T."/>
            <person name="O'Shaughnessy A."/>
            <person name="Dike S."/>
            <person name="Dedhia N."/>
            <person name="Preston R."/>
            <person name="Balija V."/>
            <person name="McCombie W.R."/>
            <person name="Chow T."/>
            <person name="Chen H."/>
            <person name="Chung M."/>
            <person name="Chen C."/>
            <person name="Shaw J."/>
            <person name="Wu H."/>
            <person name="Hsiao K."/>
            <person name="Chao Y."/>
            <person name="Chu M."/>
            <person name="Cheng C."/>
            <person name="Hour A."/>
            <person name="Lee P."/>
            <person name="Lin S."/>
            <person name="Lin Y."/>
            <person name="Liou J."/>
            <person name="Liu S."/>
            <person name="Hsing Y."/>
            <person name="Raghuvanshi S."/>
            <person name="Mohanty A."/>
            <person name="Bharti A.K."/>
            <person name="Gaur A."/>
            <person name="Gupta V."/>
            <person name="Kumar D."/>
            <person name="Ravi V."/>
            <person name="Vij S."/>
            <person name="Kapur A."/>
            <person name="Khurana P."/>
            <person name="Khurana P."/>
            <person name="Khurana J.P."/>
            <person name="Tyagi A.K."/>
            <person name="Gaikwad K."/>
            <person name="Singh A."/>
            <person name="Dalal V."/>
            <person name="Srivastava S."/>
            <person name="Dixit A."/>
            <person name="Pal A.K."/>
            <person name="Ghazi I.A."/>
            <person name="Yadav M."/>
            <person name="Pandit A."/>
            <person name="Bhargava A."/>
            <person name="Sureshbabu K."/>
            <person name="Batra K."/>
            <person name="Sharma T.R."/>
            <person name="Mohapatra T."/>
            <person name="Singh N.K."/>
            <person name="Messing J."/>
            <person name="Nelson A.B."/>
            <person name="Fuks G."/>
            <person name="Kavchok S."/>
            <person name="Keizer G."/>
            <person name="Linton E."/>
            <person name="Llaca V."/>
            <person name="Song R."/>
            <person name="Tanyolac B."/>
            <person name="Young S."/>
            <person name="Ho-Il K."/>
            <person name="Hahn J.H."/>
            <person name="Sangsakoo G."/>
            <person name="Vanavichit A."/>
            <person name="de Mattos Luiz.A.T."/>
            <person name="Zimmer P.D."/>
            <person name="Malone G."/>
            <person name="Dellagostin O."/>
            <person name="de Oliveira A.C."/>
            <person name="Bevan M."/>
            <person name="Bancroft I."/>
            <person name="Minx P."/>
            <person name="Cordum H."/>
            <person name="Wilson R."/>
            <person name="Cheng Z."/>
            <person name="Jin W."/>
            <person name="Jiang J."/>
            <person name="Leong S.A."/>
            <person name="Iwama H."/>
            <person name="Gojobori T."/>
            <person name="Itoh T."/>
            <person name="Niimura Y."/>
            <person name="Fujii Y."/>
            <person name="Habara T."/>
            <person name="Sakai H."/>
            <person name="Sato Y."/>
            <person name="Wilson G."/>
            <person name="Kumar K."/>
            <person name="McCouch S."/>
            <person name="Juretic N."/>
            <person name="Hoen D."/>
            <person name="Wright S."/>
            <person name="Bruskiewich R."/>
            <person name="Bureau T."/>
            <person name="Miyao A."/>
            <person name="Hirochika H."/>
            <person name="Nishikawa T."/>
            <person name="Kadowaki K."/>
            <person name="Sugiura M."/>
            <person name="Burr B."/>
            <person name="Sasaki T."/>
        </authorList>
    </citation>
    <scope>NUCLEOTIDE SEQUENCE [LARGE SCALE GENOMIC DNA]</scope>
    <source>
        <strain evidence="2">cv. Nipponbare</strain>
    </source>
</reference>
<dbReference type="InParanoid" id="A0A0P0W1M0"/>
<reference evidence="1 2" key="3">
    <citation type="journal article" date="2013" name="Rice">
        <title>Improvement of the Oryza sativa Nipponbare reference genome using next generation sequence and optical map data.</title>
        <authorList>
            <person name="Kawahara Y."/>
            <person name="de la Bastide M."/>
            <person name="Hamilton J.P."/>
            <person name="Kanamori H."/>
            <person name="McCombie W.R."/>
            <person name="Ouyang S."/>
            <person name="Schwartz D.C."/>
            <person name="Tanaka T."/>
            <person name="Wu J."/>
            <person name="Zhou S."/>
            <person name="Childs K.L."/>
            <person name="Davidson R.M."/>
            <person name="Lin H."/>
            <person name="Quesada-Ocampo L."/>
            <person name="Vaillancourt B."/>
            <person name="Sakai H."/>
            <person name="Lee S.S."/>
            <person name="Kim J."/>
            <person name="Numa H."/>
            <person name="Itoh T."/>
            <person name="Buell C.R."/>
            <person name="Matsumoto T."/>
        </authorList>
    </citation>
    <scope>NUCLEOTIDE SEQUENCE [LARGE SCALE GENOMIC DNA]</scope>
    <source>
        <strain evidence="2">cv. Nipponbare</strain>
    </source>
</reference>
<dbReference type="PaxDb" id="39947-A0A0P0W1M0"/>
<sequence length="111" mass="11995">MGSLTSPRTRTIHARPAPLRGRTWRQAGRAHRRRCGASHGLPSHPAGGSKPCCTLRPQLVEAALLRQVMLLLLVLFGLSWSQGSRRPVAAAVPMPAMVIWPTSSSYFSAAT</sequence>
<evidence type="ECO:0000313" key="1">
    <source>
        <dbReference type="EMBL" id="BAS85818.1"/>
    </source>
</evidence>